<dbReference type="InterPro" id="IPR002698">
    <property type="entry name" value="FTHF_cligase"/>
</dbReference>
<evidence type="ECO:0000256" key="4">
    <source>
        <dbReference type="PIRSR" id="PIRSR006806-1"/>
    </source>
</evidence>
<dbReference type="Gene3D" id="3.40.50.10420">
    <property type="entry name" value="NagB/RpiA/CoA transferase-like"/>
    <property type="match status" value="1"/>
</dbReference>
<feature type="binding site" evidence="4">
    <location>
        <position position="55"/>
    </location>
    <ligand>
        <name>substrate</name>
    </ligand>
</feature>
<gene>
    <name evidence="6" type="ORF">EDB95_5421</name>
</gene>
<evidence type="ECO:0000256" key="5">
    <source>
        <dbReference type="RuleBase" id="RU361279"/>
    </source>
</evidence>
<dbReference type="PANTHER" id="PTHR23407:SF1">
    <property type="entry name" value="5-FORMYLTETRAHYDROFOLATE CYCLO-LIGASE"/>
    <property type="match status" value="1"/>
</dbReference>
<dbReference type="Pfam" id="PF01812">
    <property type="entry name" value="5-FTHF_cyc-lig"/>
    <property type="match status" value="1"/>
</dbReference>
<keyword evidence="5" id="KW-0460">Magnesium</keyword>
<dbReference type="InterPro" id="IPR024185">
    <property type="entry name" value="FTHF_cligase-like_sf"/>
</dbReference>
<dbReference type="OrthoDB" id="9801938at2"/>
<organism evidence="6 7">
    <name type="scientific">Dinghuibacter silviterrae</name>
    <dbReference type="NCBI Taxonomy" id="1539049"/>
    <lineage>
        <taxon>Bacteria</taxon>
        <taxon>Pseudomonadati</taxon>
        <taxon>Bacteroidota</taxon>
        <taxon>Chitinophagia</taxon>
        <taxon>Chitinophagales</taxon>
        <taxon>Chitinophagaceae</taxon>
        <taxon>Dinghuibacter</taxon>
    </lineage>
</organism>
<comment type="catalytic activity">
    <reaction evidence="5">
        <text>(6S)-5-formyl-5,6,7,8-tetrahydrofolate + ATP = (6R)-5,10-methenyltetrahydrofolate + ADP + phosphate</text>
        <dbReference type="Rhea" id="RHEA:10488"/>
        <dbReference type="ChEBI" id="CHEBI:30616"/>
        <dbReference type="ChEBI" id="CHEBI:43474"/>
        <dbReference type="ChEBI" id="CHEBI:57455"/>
        <dbReference type="ChEBI" id="CHEBI:57457"/>
        <dbReference type="ChEBI" id="CHEBI:456216"/>
        <dbReference type="EC" id="6.3.3.2"/>
    </reaction>
</comment>
<evidence type="ECO:0000256" key="2">
    <source>
        <dbReference type="ARBA" id="ARBA00022741"/>
    </source>
</evidence>
<evidence type="ECO:0000256" key="1">
    <source>
        <dbReference type="ARBA" id="ARBA00010638"/>
    </source>
</evidence>
<dbReference type="GO" id="GO:0046872">
    <property type="term" value="F:metal ion binding"/>
    <property type="evidence" value="ECO:0007669"/>
    <property type="project" value="UniProtKB-KW"/>
</dbReference>
<evidence type="ECO:0000313" key="6">
    <source>
        <dbReference type="EMBL" id="TDW97571.1"/>
    </source>
</evidence>
<dbReference type="GO" id="GO:0005524">
    <property type="term" value="F:ATP binding"/>
    <property type="evidence" value="ECO:0007669"/>
    <property type="project" value="UniProtKB-KW"/>
</dbReference>
<comment type="cofactor">
    <cofactor evidence="5">
        <name>Mg(2+)</name>
        <dbReference type="ChEBI" id="CHEBI:18420"/>
    </cofactor>
</comment>
<dbReference type="SUPFAM" id="SSF100950">
    <property type="entry name" value="NagB/RpiA/CoA transferase-like"/>
    <property type="match status" value="1"/>
</dbReference>
<reference evidence="6 7" key="1">
    <citation type="submission" date="2019-03" db="EMBL/GenBank/DDBJ databases">
        <title>Genomic Encyclopedia of Type Strains, Phase IV (KMG-IV): sequencing the most valuable type-strain genomes for metagenomic binning, comparative biology and taxonomic classification.</title>
        <authorList>
            <person name="Goeker M."/>
        </authorList>
    </citation>
    <scope>NUCLEOTIDE SEQUENCE [LARGE SCALE GENOMIC DNA]</scope>
    <source>
        <strain evidence="6 7">DSM 100059</strain>
    </source>
</reference>
<dbReference type="GO" id="GO:0035999">
    <property type="term" value="P:tetrahydrofolate interconversion"/>
    <property type="evidence" value="ECO:0007669"/>
    <property type="project" value="TreeGrafter"/>
</dbReference>
<dbReference type="GO" id="GO:0009396">
    <property type="term" value="P:folic acid-containing compound biosynthetic process"/>
    <property type="evidence" value="ECO:0007669"/>
    <property type="project" value="TreeGrafter"/>
</dbReference>
<evidence type="ECO:0000256" key="3">
    <source>
        <dbReference type="ARBA" id="ARBA00022840"/>
    </source>
</evidence>
<dbReference type="PANTHER" id="PTHR23407">
    <property type="entry name" value="ATPASE INHIBITOR/5-FORMYLTETRAHYDROFOLATE CYCLO-LIGASE"/>
    <property type="match status" value="1"/>
</dbReference>
<name>A0A4R8DIK2_9BACT</name>
<dbReference type="AlphaFoldDB" id="A0A4R8DIK2"/>
<dbReference type="GO" id="GO:0030272">
    <property type="term" value="F:5-formyltetrahydrofolate cyclo-ligase activity"/>
    <property type="evidence" value="ECO:0007669"/>
    <property type="project" value="UniProtKB-EC"/>
</dbReference>
<keyword evidence="5" id="KW-0479">Metal-binding</keyword>
<evidence type="ECO:0000313" key="7">
    <source>
        <dbReference type="Proteomes" id="UP000294498"/>
    </source>
</evidence>
<dbReference type="InterPro" id="IPR037171">
    <property type="entry name" value="NagB/RpiA_transferase-like"/>
</dbReference>
<comment type="similarity">
    <text evidence="1 5">Belongs to the 5-formyltetrahydrofolate cyclo-ligase family.</text>
</comment>
<proteinExistence type="inferred from homology"/>
<dbReference type="NCBIfam" id="TIGR02727">
    <property type="entry name" value="MTHFS_bact"/>
    <property type="match status" value="1"/>
</dbReference>
<sequence length="189" mass="21281">MTKQEARTYYLQERVRLTAAERETMSAGLLSQFERITFPPLKVVHVYRPLLAKGEIDTQPFVRHLEALFPGLTLVVPRVSGSSDLEHLVWDTGTFFAPGAYGIPEPVEGIRVIPGAVDLVIVPLLIFDRDGFRVGYGRGMYDRFLAQCRPDVLKVGLSLFEPMPRLEDRGEFDVPLSIGVTPTQLYEFV</sequence>
<dbReference type="EC" id="6.3.3.2" evidence="5"/>
<accession>A0A4R8DIK2</accession>
<keyword evidence="7" id="KW-1185">Reference proteome</keyword>
<keyword evidence="3 4" id="KW-0067">ATP-binding</keyword>
<dbReference type="EMBL" id="SODV01000002">
    <property type="protein sequence ID" value="TDW97571.1"/>
    <property type="molecule type" value="Genomic_DNA"/>
</dbReference>
<dbReference type="PIRSF" id="PIRSF006806">
    <property type="entry name" value="FTHF_cligase"/>
    <property type="match status" value="1"/>
</dbReference>
<dbReference type="RefSeq" id="WP_134000038.1">
    <property type="nucleotide sequence ID" value="NZ_SODV01000002.1"/>
</dbReference>
<comment type="caution">
    <text evidence="6">The sequence shown here is derived from an EMBL/GenBank/DDBJ whole genome shotgun (WGS) entry which is preliminary data.</text>
</comment>
<keyword evidence="6" id="KW-0436">Ligase</keyword>
<feature type="binding site" evidence="4">
    <location>
        <begin position="3"/>
        <end position="7"/>
    </location>
    <ligand>
        <name>ATP</name>
        <dbReference type="ChEBI" id="CHEBI:30616"/>
    </ligand>
</feature>
<keyword evidence="2 4" id="KW-0547">Nucleotide-binding</keyword>
<dbReference type="Proteomes" id="UP000294498">
    <property type="component" value="Unassembled WGS sequence"/>
</dbReference>
<protein>
    <recommendedName>
        <fullName evidence="5">5-formyltetrahydrofolate cyclo-ligase</fullName>
        <ecNumber evidence="5">6.3.3.2</ecNumber>
    </recommendedName>
</protein>
<feature type="binding site" evidence="4">
    <location>
        <begin position="133"/>
        <end position="141"/>
    </location>
    <ligand>
        <name>ATP</name>
        <dbReference type="ChEBI" id="CHEBI:30616"/>
    </ligand>
</feature>